<proteinExistence type="predicted"/>
<evidence type="ECO:0000313" key="1">
    <source>
        <dbReference type="EMBL" id="OQR99266.1"/>
    </source>
</evidence>
<name>A0A1V9ZMQ9_ACHHY</name>
<reference evidence="1 2" key="1">
    <citation type="journal article" date="2014" name="Genome Biol. Evol.">
        <title>The secreted proteins of Achlya hypogyna and Thraustotheca clavata identify the ancestral oomycete secretome and reveal gene acquisitions by horizontal gene transfer.</title>
        <authorList>
            <person name="Misner I."/>
            <person name="Blouin N."/>
            <person name="Leonard G."/>
            <person name="Richards T.A."/>
            <person name="Lane C.E."/>
        </authorList>
    </citation>
    <scope>NUCLEOTIDE SEQUENCE [LARGE SCALE GENOMIC DNA]</scope>
    <source>
        <strain evidence="1 2">ATCC 48635</strain>
    </source>
</reference>
<accession>A0A1V9ZMQ9</accession>
<protein>
    <submittedName>
        <fullName evidence="1">Uncharacterized protein</fullName>
    </submittedName>
</protein>
<dbReference type="EMBL" id="JNBR01000072">
    <property type="protein sequence ID" value="OQR99266.1"/>
    <property type="molecule type" value="Genomic_DNA"/>
</dbReference>
<sequence>MTGIEAGVVHGKIRRGVGIGRTQDCGGHDWGLVANGDFCLAAGATPSHVVFAAGDILSMVFDQGDSGHAGPGTPTLLLKSSVDVFISTILYINATPQADS</sequence>
<dbReference type="Proteomes" id="UP000243579">
    <property type="component" value="Unassembled WGS sequence"/>
</dbReference>
<comment type="caution">
    <text evidence="1">The sequence shown here is derived from an EMBL/GenBank/DDBJ whole genome shotgun (WGS) entry which is preliminary data.</text>
</comment>
<organism evidence="1 2">
    <name type="scientific">Achlya hypogyna</name>
    <name type="common">Oomycete</name>
    <name type="synonym">Protoachlya hypogyna</name>
    <dbReference type="NCBI Taxonomy" id="1202772"/>
    <lineage>
        <taxon>Eukaryota</taxon>
        <taxon>Sar</taxon>
        <taxon>Stramenopiles</taxon>
        <taxon>Oomycota</taxon>
        <taxon>Saprolegniomycetes</taxon>
        <taxon>Saprolegniales</taxon>
        <taxon>Achlyaceae</taxon>
        <taxon>Achlya</taxon>
    </lineage>
</organism>
<gene>
    <name evidence="1" type="ORF">ACHHYP_20318</name>
</gene>
<evidence type="ECO:0000313" key="2">
    <source>
        <dbReference type="Proteomes" id="UP000243579"/>
    </source>
</evidence>
<dbReference type="AlphaFoldDB" id="A0A1V9ZMQ9"/>
<keyword evidence="2" id="KW-1185">Reference proteome</keyword>